<dbReference type="AlphaFoldDB" id="A0A6G1KWB4"/>
<reference evidence="2" key="1">
    <citation type="journal article" date="2020" name="Stud. Mycol.">
        <title>101 Dothideomycetes genomes: a test case for predicting lifestyles and emergence of pathogens.</title>
        <authorList>
            <person name="Haridas S."/>
            <person name="Albert R."/>
            <person name="Binder M."/>
            <person name="Bloem J."/>
            <person name="Labutti K."/>
            <person name="Salamov A."/>
            <person name="Andreopoulos B."/>
            <person name="Baker S."/>
            <person name="Barry K."/>
            <person name="Bills G."/>
            <person name="Bluhm B."/>
            <person name="Cannon C."/>
            <person name="Castanera R."/>
            <person name="Culley D."/>
            <person name="Daum C."/>
            <person name="Ezra D."/>
            <person name="Gonzalez J."/>
            <person name="Henrissat B."/>
            <person name="Kuo A."/>
            <person name="Liang C."/>
            <person name="Lipzen A."/>
            <person name="Lutzoni F."/>
            <person name="Magnuson J."/>
            <person name="Mondo S."/>
            <person name="Nolan M."/>
            <person name="Ohm R."/>
            <person name="Pangilinan J."/>
            <person name="Park H.-J."/>
            <person name="Ramirez L."/>
            <person name="Alfaro M."/>
            <person name="Sun H."/>
            <person name="Tritt A."/>
            <person name="Yoshinaga Y."/>
            <person name="Zwiers L.-H."/>
            <person name="Turgeon B."/>
            <person name="Goodwin S."/>
            <person name="Spatafora J."/>
            <person name="Crous P."/>
            <person name="Grigoriev I."/>
        </authorList>
    </citation>
    <scope>NUCLEOTIDE SEQUENCE</scope>
    <source>
        <strain evidence="2">CBS 116005</strain>
    </source>
</reference>
<keyword evidence="1" id="KW-0812">Transmembrane</keyword>
<gene>
    <name evidence="2" type="ORF">EJ03DRAFT_331470</name>
</gene>
<feature type="transmembrane region" description="Helical" evidence="1">
    <location>
        <begin position="6"/>
        <end position="25"/>
    </location>
</feature>
<accession>A0A6G1KWB4</accession>
<sequence>MIGITSTLLVAIVAAFLLILLRRCLKPNSGPRPRLEHPYYPDLPPAYEELYGLKAGEPDLEQQGRARWRQSESC</sequence>
<evidence type="ECO:0000313" key="2">
    <source>
        <dbReference type="EMBL" id="KAF2764887.1"/>
    </source>
</evidence>
<protein>
    <submittedName>
        <fullName evidence="2">Uncharacterized protein</fullName>
    </submittedName>
</protein>
<proteinExistence type="predicted"/>
<keyword evidence="3" id="KW-1185">Reference proteome</keyword>
<dbReference type="EMBL" id="ML995907">
    <property type="protein sequence ID" value="KAF2764887.1"/>
    <property type="molecule type" value="Genomic_DNA"/>
</dbReference>
<evidence type="ECO:0000256" key="1">
    <source>
        <dbReference type="SAM" id="Phobius"/>
    </source>
</evidence>
<keyword evidence="1" id="KW-0472">Membrane</keyword>
<dbReference type="Proteomes" id="UP000799436">
    <property type="component" value="Unassembled WGS sequence"/>
</dbReference>
<keyword evidence="1" id="KW-1133">Transmembrane helix</keyword>
<evidence type="ECO:0000313" key="3">
    <source>
        <dbReference type="Proteomes" id="UP000799436"/>
    </source>
</evidence>
<name>A0A6G1KWB4_9PEZI</name>
<organism evidence="2 3">
    <name type="scientific">Teratosphaeria nubilosa</name>
    <dbReference type="NCBI Taxonomy" id="161662"/>
    <lineage>
        <taxon>Eukaryota</taxon>
        <taxon>Fungi</taxon>
        <taxon>Dikarya</taxon>
        <taxon>Ascomycota</taxon>
        <taxon>Pezizomycotina</taxon>
        <taxon>Dothideomycetes</taxon>
        <taxon>Dothideomycetidae</taxon>
        <taxon>Mycosphaerellales</taxon>
        <taxon>Teratosphaeriaceae</taxon>
        <taxon>Teratosphaeria</taxon>
    </lineage>
</organism>